<dbReference type="PRINTS" id="PR00081">
    <property type="entry name" value="GDHRDH"/>
</dbReference>
<dbReference type="NCBIfam" id="NF005559">
    <property type="entry name" value="PRK07231.1"/>
    <property type="match status" value="1"/>
</dbReference>
<proteinExistence type="inferred from homology"/>
<protein>
    <submittedName>
        <fullName evidence="2">Short-chain dehydrogenase</fullName>
    </submittedName>
</protein>
<dbReference type="GO" id="GO:0030497">
    <property type="term" value="P:fatty acid elongation"/>
    <property type="evidence" value="ECO:0007669"/>
    <property type="project" value="TreeGrafter"/>
</dbReference>
<dbReference type="PANTHER" id="PTHR42760:SF135">
    <property type="entry name" value="BLL7886 PROTEIN"/>
    <property type="match status" value="1"/>
</dbReference>
<dbReference type="SUPFAM" id="SSF51735">
    <property type="entry name" value="NAD(P)-binding Rossmann-fold domains"/>
    <property type="match status" value="1"/>
</dbReference>
<dbReference type="PROSITE" id="PS00061">
    <property type="entry name" value="ADH_SHORT"/>
    <property type="match status" value="1"/>
</dbReference>
<sequence>MTDGRVNGLRGAVAMVTGTGSGIGEETSYALAAAGARLVVTELPDRLDRAEATAAAIRERHAGEAVAIPLDVTDLDSVAACVEAASAAFGGRIDVLVNNAGLNVPQMAFDVTEEAWDRVLDVNLKGLFFMAQAIGRRMRDQRPAGGSIVNIASQMGIVGYTKRAAYCSSKAGAVNLSRVLAFEWAEHNIRVNAVCPTFVETPLTRPMFEDPEFKADVLRRIPLGRLATPADVADAVVYLAGPGAAMVTGHALLVDGGWTAV</sequence>
<dbReference type="FunFam" id="3.40.50.720:FF:000084">
    <property type="entry name" value="Short-chain dehydrogenase reductase"/>
    <property type="match status" value="1"/>
</dbReference>
<dbReference type="Pfam" id="PF13561">
    <property type="entry name" value="adh_short_C2"/>
    <property type="match status" value="1"/>
</dbReference>
<organism evidence="2">
    <name type="scientific">uncultured Thermomicrobiales bacterium</name>
    <dbReference type="NCBI Taxonomy" id="1645740"/>
    <lineage>
        <taxon>Bacteria</taxon>
        <taxon>Pseudomonadati</taxon>
        <taxon>Thermomicrobiota</taxon>
        <taxon>Thermomicrobia</taxon>
        <taxon>Thermomicrobiales</taxon>
        <taxon>environmental samples</taxon>
    </lineage>
</organism>
<dbReference type="InterPro" id="IPR020904">
    <property type="entry name" value="Sc_DH/Rdtase_CS"/>
</dbReference>
<gene>
    <name evidence="2" type="ORF">AVDCRST_MAG19-1643</name>
</gene>
<dbReference type="CDD" id="cd05233">
    <property type="entry name" value="SDR_c"/>
    <property type="match status" value="1"/>
</dbReference>
<dbReference type="GO" id="GO:0016616">
    <property type="term" value="F:oxidoreductase activity, acting on the CH-OH group of donors, NAD or NADP as acceptor"/>
    <property type="evidence" value="ECO:0007669"/>
    <property type="project" value="TreeGrafter"/>
</dbReference>
<dbReference type="PANTHER" id="PTHR42760">
    <property type="entry name" value="SHORT-CHAIN DEHYDROGENASES/REDUCTASES FAMILY MEMBER"/>
    <property type="match status" value="1"/>
</dbReference>
<accession>A0A6J4U7W3</accession>
<dbReference type="InterPro" id="IPR002347">
    <property type="entry name" value="SDR_fam"/>
</dbReference>
<name>A0A6J4U7W3_9BACT</name>
<comment type="similarity">
    <text evidence="1">Belongs to the short-chain dehydrogenases/reductases (SDR) family.</text>
</comment>
<evidence type="ECO:0000313" key="2">
    <source>
        <dbReference type="EMBL" id="CAA9542276.1"/>
    </source>
</evidence>
<dbReference type="InterPro" id="IPR036291">
    <property type="entry name" value="NAD(P)-bd_dom_sf"/>
</dbReference>
<reference evidence="2" key="1">
    <citation type="submission" date="2020-02" db="EMBL/GenBank/DDBJ databases">
        <authorList>
            <person name="Meier V. D."/>
        </authorList>
    </citation>
    <scope>NUCLEOTIDE SEQUENCE</scope>
    <source>
        <strain evidence="2">AVDCRST_MAG19</strain>
    </source>
</reference>
<dbReference type="EMBL" id="CADCWL010000001">
    <property type="protein sequence ID" value="CAA9542276.1"/>
    <property type="molecule type" value="Genomic_DNA"/>
</dbReference>
<dbReference type="PRINTS" id="PR00080">
    <property type="entry name" value="SDRFAMILY"/>
</dbReference>
<evidence type="ECO:0000256" key="1">
    <source>
        <dbReference type="ARBA" id="ARBA00006484"/>
    </source>
</evidence>
<dbReference type="Gene3D" id="3.40.50.720">
    <property type="entry name" value="NAD(P)-binding Rossmann-like Domain"/>
    <property type="match status" value="1"/>
</dbReference>
<dbReference type="AlphaFoldDB" id="A0A6J4U7W3"/>